<dbReference type="Proteomes" id="UP000030748">
    <property type="component" value="Unassembled WGS sequence"/>
</dbReference>
<protein>
    <recommendedName>
        <fullName evidence="4">G domain-containing protein</fullName>
    </recommendedName>
</protein>
<dbReference type="STRING" id="4155.A0A022QGD2"/>
<organism evidence="2 3">
    <name type="scientific">Erythranthe guttata</name>
    <name type="common">Yellow monkey flower</name>
    <name type="synonym">Mimulus guttatus</name>
    <dbReference type="NCBI Taxonomy" id="4155"/>
    <lineage>
        <taxon>Eukaryota</taxon>
        <taxon>Viridiplantae</taxon>
        <taxon>Streptophyta</taxon>
        <taxon>Embryophyta</taxon>
        <taxon>Tracheophyta</taxon>
        <taxon>Spermatophyta</taxon>
        <taxon>Magnoliopsida</taxon>
        <taxon>eudicotyledons</taxon>
        <taxon>Gunneridae</taxon>
        <taxon>Pentapetalae</taxon>
        <taxon>asterids</taxon>
        <taxon>lamiids</taxon>
        <taxon>Lamiales</taxon>
        <taxon>Phrymaceae</taxon>
        <taxon>Erythranthe</taxon>
    </lineage>
</organism>
<dbReference type="PANTHER" id="PTHR14241:SF32">
    <property type="entry name" value="VWFA DOMAIN-CONTAINING PROTEIN-RELATED"/>
    <property type="match status" value="1"/>
</dbReference>
<evidence type="ECO:0000313" key="3">
    <source>
        <dbReference type="Proteomes" id="UP000030748"/>
    </source>
</evidence>
<dbReference type="InterPro" id="IPR027417">
    <property type="entry name" value="P-loop_NTPase"/>
</dbReference>
<name>A0A022QGD2_ERYGU</name>
<sequence>EDDEGLRKRFGNDSPTNGECGLIPRISSINDAVGRQRLKLYAEVSTSYEDLQPRIDRLDEAKTKILSYKPGSWAEKAVAIDSSVYDVPNTTSILLVGPKASGKSALVNKISRVLENDLFTSERSQVSCNSSTGDGTYFLHEYAIPRDSGSFCLYDTRSLSVDVSENTEMVNRWMTNGVRHGELIERHSDGTDLKARLKCKARKSSASSKLRAVNFVVFVVNGLSVLESMDSFDEKKKEYSRFIASNFNNPLLSFKDDKPVVVVTHGDLLSLSDRVRVRVFLGELIGVPSTTQIFDIPENNEPATTLAIVDMLIYCLERADRNIPAKVKSRFWSKVSYVVIYLLVWIILAMAVIFRFRIRGPHSHQPLDQTDASPPIEIEWHKIRHLWSD</sequence>
<keyword evidence="1" id="KW-0472">Membrane</keyword>
<dbReference type="Gene3D" id="3.40.50.300">
    <property type="entry name" value="P-loop containing nucleotide triphosphate hydrolases"/>
    <property type="match status" value="1"/>
</dbReference>
<dbReference type="SUPFAM" id="SSF52540">
    <property type="entry name" value="P-loop containing nucleoside triphosphate hydrolases"/>
    <property type="match status" value="1"/>
</dbReference>
<dbReference type="EMBL" id="KI631528">
    <property type="protein sequence ID" value="EYU26986.1"/>
    <property type="molecule type" value="Genomic_DNA"/>
</dbReference>
<evidence type="ECO:0000313" key="2">
    <source>
        <dbReference type="EMBL" id="EYU26986.1"/>
    </source>
</evidence>
<evidence type="ECO:0000256" key="1">
    <source>
        <dbReference type="SAM" id="Phobius"/>
    </source>
</evidence>
<gene>
    <name evidence="2" type="ORF">MIMGU_mgv1a020328mg</name>
</gene>
<keyword evidence="3" id="KW-1185">Reference proteome</keyword>
<keyword evidence="1" id="KW-1133">Transmembrane helix</keyword>
<feature type="transmembrane region" description="Helical" evidence="1">
    <location>
        <begin position="335"/>
        <end position="354"/>
    </location>
</feature>
<reference evidence="2 3" key="1">
    <citation type="journal article" date="2013" name="Proc. Natl. Acad. Sci. U.S.A.">
        <title>Fine-scale variation in meiotic recombination in Mimulus inferred from population shotgun sequencing.</title>
        <authorList>
            <person name="Hellsten U."/>
            <person name="Wright K.M."/>
            <person name="Jenkins J."/>
            <person name="Shu S."/>
            <person name="Yuan Y."/>
            <person name="Wessler S.R."/>
            <person name="Schmutz J."/>
            <person name="Willis J.H."/>
            <person name="Rokhsar D.S."/>
        </authorList>
    </citation>
    <scope>NUCLEOTIDE SEQUENCE [LARGE SCALE GENOMIC DNA]</scope>
    <source>
        <strain evidence="3">cv. DUN x IM62</strain>
    </source>
</reference>
<evidence type="ECO:0008006" key="4">
    <source>
        <dbReference type="Google" id="ProtNLM"/>
    </source>
</evidence>
<dbReference type="PANTHER" id="PTHR14241">
    <property type="entry name" value="INTERFERON-INDUCED PROTEIN 44"/>
    <property type="match status" value="1"/>
</dbReference>
<feature type="non-terminal residue" evidence="2">
    <location>
        <position position="1"/>
    </location>
</feature>
<dbReference type="AlphaFoldDB" id="A0A022QGD2"/>
<dbReference type="eggNOG" id="ENOG502QSFU">
    <property type="taxonomic scope" value="Eukaryota"/>
</dbReference>
<keyword evidence="1" id="KW-0812">Transmembrane</keyword>
<proteinExistence type="predicted"/>
<accession>A0A022QGD2</accession>